<keyword evidence="6" id="KW-1185">Reference proteome</keyword>
<dbReference type="InterPro" id="IPR000111">
    <property type="entry name" value="Glyco_hydro_27/36_CS"/>
</dbReference>
<dbReference type="SUPFAM" id="SSF51445">
    <property type="entry name" value="(Trans)glycosidases"/>
    <property type="match status" value="1"/>
</dbReference>
<keyword evidence="2 4" id="KW-0378">Hydrolase</keyword>
<evidence type="ECO:0000313" key="5">
    <source>
        <dbReference type="EMBL" id="MCD2193864.1"/>
    </source>
</evidence>
<reference evidence="5 6" key="1">
    <citation type="submission" date="2021-11" db="EMBL/GenBank/DDBJ databases">
        <title>Draft genome sequence of Actinomycetospora sp. SF1 isolated from the rhizosphere soil.</title>
        <authorList>
            <person name="Duangmal K."/>
            <person name="Chantavorakit T."/>
        </authorList>
    </citation>
    <scope>NUCLEOTIDE SEQUENCE [LARGE SCALE GENOMIC DNA]</scope>
    <source>
        <strain evidence="5 6">TBRC 5722</strain>
    </source>
</reference>
<dbReference type="PROSITE" id="PS00512">
    <property type="entry name" value="ALPHA_GALACTOSIDASE"/>
    <property type="match status" value="1"/>
</dbReference>
<sequence length="417" mass="42765">MAVLSARLRARRARRARSRPARVAAAVVAVVVVVLVVAAADAPAPPLVAGAPGDPSDLVATPPMGVNNWNATGCTDTFDEAWVRAQADALVRTGLRDVGYRYVNLDDCWASPQRDAAGRLVPDPVRFPHGIAALADYVHARGLRLGIYTSAGTLTCDARGFPASLGHETADAASFAAWGVDYVKEDDCFTAGTDAVARYTTMARALRATGRPIVLAVCDKGNSAPWLWAPGTAQVWRTTHDVADDWASVADIIRLDVGVARFSGRPPGAGWNDPDMLEVGNGSGGGAVTGDGTVDVGLTPAEQATQMAVWSMLAAPLLAGTDVAHATPATLGLLGNRGLVAIDQDPAALPPSVDLDAATGRLVLRRSLADGATAVSVTALGDDPVTVPDGVGGPDLLTGAAAGPGSVVPAHGTMIFR</sequence>
<evidence type="ECO:0000256" key="3">
    <source>
        <dbReference type="ARBA" id="ARBA00023295"/>
    </source>
</evidence>
<dbReference type="CDD" id="cd14792">
    <property type="entry name" value="GH27"/>
    <property type="match status" value="1"/>
</dbReference>
<dbReference type="PANTHER" id="PTHR11452">
    <property type="entry name" value="ALPHA-GALACTOSIDASE/ALPHA-N-ACETYLGALACTOSAMINIDASE"/>
    <property type="match status" value="1"/>
</dbReference>
<gene>
    <name evidence="5" type="ORF">LQ327_10810</name>
</gene>
<dbReference type="EC" id="3.2.1.22" evidence="4"/>
<dbReference type="InterPro" id="IPR002241">
    <property type="entry name" value="Glyco_hydro_27"/>
</dbReference>
<dbReference type="InterPro" id="IPR013785">
    <property type="entry name" value="Aldolase_TIM"/>
</dbReference>
<evidence type="ECO:0000256" key="4">
    <source>
        <dbReference type="RuleBase" id="RU361168"/>
    </source>
</evidence>
<evidence type="ECO:0000256" key="1">
    <source>
        <dbReference type="ARBA" id="ARBA00009743"/>
    </source>
</evidence>
<dbReference type="PANTHER" id="PTHR11452:SF75">
    <property type="entry name" value="ALPHA-GALACTOSIDASE MEL1"/>
    <property type="match status" value="1"/>
</dbReference>
<dbReference type="RefSeq" id="WP_230732868.1">
    <property type="nucleotide sequence ID" value="NZ_JAJNDB010000001.1"/>
</dbReference>
<name>A0ABS8P6W4_9PSEU</name>
<dbReference type="PRINTS" id="PR00740">
    <property type="entry name" value="GLHYDRLASE27"/>
</dbReference>
<dbReference type="Proteomes" id="UP001199469">
    <property type="component" value="Unassembled WGS sequence"/>
</dbReference>
<dbReference type="GO" id="GO:0016787">
    <property type="term" value="F:hydrolase activity"/>
    <property type="evidence" value="ECO:0007669"/>
    <property type="project" value="UniProtKB-KW"/>
</dbReference>
<organism evidence="5 6">
    <name type="scientific">Actinomycetospora endophytica</name>
    <dbReference type="NCBI Taxonomy" id="2291215"/>
    <lineage>
        <taxon>Bacteria</taxon>
        <taxon>Bacillati</taxon>
        <taxon>Actinomycetota</taxon>
        <taxon>Actinomycetes</taxon>
        <taxon>Pseudonocardiales</taxon>
        <taxon>Pseudonocardiaceae</taxon>
        <taxon>Actinomycetospora</taxon>
    </lineage>
</organism>
<evidence type="ECO:0000256" key="2">
    <source>
        <dbReference type="ARBA" id="ARBA00022801"/>
    </source>
</evidence>
<comment type="similarity">
    <text evidence="1 4">Belongs to the glycosyl hydrolase 27 family.</text>
</comment>
<dbReference type="Gene3D" id="3.20.20.70">
    <property type="entry name" value="Aldolase class I"/>
    <property type="match status" value="1"/>
</dbReference>
<protein>
    <recommendedName>
        <fullName evidence="4">Alpha-galactosidase</fullName>
        <ecNumber evidence="4">3.2.1.22</ecNumber>
    </recommendedName>
    <alternativeName>
        <fullName evidence="4">Melibiase</fullName>
    </alternativeName>
</protein>
<keyword evidence="4" id="KW-1015">Disulfide bond</keyword>
<dbReference type="Pfam" id="PF16499">
    <property type="entry name" value="Melibiase_2"/>
    <property type="match status" value="1"/>
</dbReference>
<evidence type="ECO:0000313" key="6">
    <source>
        <dbReference type="Proteomes" id="UP001199469"/>
    </source>
</evidence>
<keyword evidence="3 4" id="KW-0326">Glycosidase</keyword>
<dbReference type="EMBL" id="JAJNDB010000001">
    <property type="protein sequence ID" value="MCD2193864.1"/>
    <property type="molecule type" value="Genomic_DNA"/>
</dbReference>
<comment type="caution">
    <text evidence="5">The sequence shown here is derived from an EMBL/GenBank/DDBJ whole genome shotgun (WGS) entry which is preliminary data.</text>
</comment>
<accession>A0ABS8P6W4</accession>
<comment type="catalytic activity">
    <reaction evidence="4">
        <text>Hydrolysis of terminal, non-reducing alpha-D-galactose residues in alpha-D-galactosides, including galactose oligosaccharides, galactomannans and galactolipids.</text>
        <dbReference type="EC" id="3.2.1.22"/>
    </reaction>
</comment>
<proteinExistence type="inferred from homology"/>
<dbReference type="InterPro" id="IPR017853">
    <property type="entry name" value="GH"/>
</dbReference>